<protein>
    <submittedName>
        <fullName evidence="3">Plasmid partitioning protein RepB</fullName>
    </submittedName>
</protein>
<dbReference type="GO" id="GO:0005694">
    <property type="term" value="C:chromosome"/>
    <property type="evidence" value="ECO:0007669"/>
    <property type="project" value="TreeGrafter"/>
</dbReference>
<dbReference type="InterPro" id="IPR037972">
    <property type="entry name" value="RepB_N"/>
</dbReference>
<evidence type="ECO:0000313" key="3">
    <source>
        <dbReference type="EMBL" id="PIO46195.1"/>
    </source>
</evidence>
<dbReference type="NCBIfam" id="TIGR03454">
    <property type="entry name" value="partition_RepB"/>
    <property type="match status" value="1"/>
</dbReference>
<evidence type="ECO:0000259" key="2">
    <source>
        <dbReference type="SMART" id="SM00470"/>
    </source>
</evidence>
<reference evidence="3 4" key="1">
    <citation type="journal article" date="2017" name="Int J Environ Stud">
        <title>Does the Miocene-Pliocene relict legume Oxytropis triphylla form nitrogen-fixing nodules with a combination of bacterial strains?</title>
        <authorList>
            <person name="Safronova V."/>
            <person name="Belimov A."/>
            <person name="Sazanova A."/>
            <person name="Kuznetsova I."/>
            <person name="Popova J."/>
            <person name="Andronov E."/>
            <person name="Verkhozina A."/>
            <person name="Tikhonovich I."/>
        </authorList>
    </citation>
    <scope>NUCLEOTIDE SEQUENCE [LARGE SCALE GENOMIC DNA]</scope>
    <source>
        <strain evidence="3 4">Tri-38</strain>
    </source>
</reference>
<dbReference type="Pfam" id="PF02195">
    <property type="entry name" value="ParB_N"/>
    <property type="match status" value="1"/>
</dbReference>
<gene>
    <name evidence="3" type="ORF">B5P45_03540</name>
</gene>
<dbReference type="InterPro" id="IPR004437">
    <property type="entry name" value="ParB/RepB/Spo0J"/>
</dbReference>
<evidence type="ECO:0000313" key="4">
    <source>
        <dbReference type="Proteomes" id="UP000232163"/>
    </source>
</evidence>
<sequence length="342" mass="37413">MARKNLIEVSADGDAAFDKATAMTSARPIAGFIAPAVRSAPIGGITKTLGNITQKFERAQDIEKQLAEGQMIVELDPTLVDGSFISDRLGIDPVELAELVGQIKDHGQQVPILVRPHAEAKGRYQVAYGHRRLAAVKELGIKVRAVIRELSDDQLVVSQGQENNARTNLSYIERALFAVRLEDRTFSRDTIMAALGIDKAALSKMISVVRQIPIELIEAIGNAPEVGRRRWMEFADLLPRAKGKDLVALLSADNSRTLSSDQRFQRAVDALNGKPEKASEASRTQAWIPVDKSGSVSLNGTQKKASISIKADYGLEFAEFITGQLDGLYEAYRRSKRETTGD</sequence>
<name>A0A2N9W377_9HYPH</name>
<proteinExistence type="inferred from homology"/>
<dbReference type="Proteomes" id="UP000232163">
    <property type="component" value="Unassembled WGS sequence"/>
</dbReference>
<evidence type="ECO:0000256" key="1">
    <source>
        <dbReference type="ARBA" id="ARBA00006295"/>
    </source>
</evidence>
<dbReference type="GO" id="GO:0007059">
    <property type="term" value="P:chromosome segregation"/>
    <property type="evidence" value="ECO:0007669"/>
    <property type="project" value="TreeGrafter"/>
</dbReference>
<dbReference type="PANTHER" id="PTHR33375:SF1">
    <property type="entry name" value="CHROMOSOME-PARTITIONING PROTEIN PARB-RELATED"/>
    <property type="match status" value="1"/>
</dbReference>
<dbReference type="InterPro" id="IPR017819">
    <property type="entry name" value="Plasmid_partition_RepB"/>
</dbReference>
<organism evidence="3 4">
    <name type="scientific">Phyllobacterium zundukense</name>
    <dbReference type="NCBI Taxonomy" id="1867719"/>
    <lineage>
        <taxon>Bacteria</taxon>
        <taxon>Pseudomonadati</taxon>
        <taxon>Pseudomonadota</taxon>
        <taxon>Alphaproteobacteria</taxon>
        <taxon>Hyphomicrobiales</taxon>
        <taxon>Phyllobacteriaceae</taxon>
        <taxon>Phyllobacterium</taxon>
    </lineage>
</organism>
<dbReference type="AlphaFoldDB" id="A0A2N9W377"/>
<feature type="domain" description="ParB-like N-terminal" evidence="2">
    <location>
        <begin position="73"/>
        <end position="164"/>
    </location>
</feature>
<dbReference type="KEGG" id="pht:BLM14_21925"/>
<dbReference type="EMBL" id="MZMT01000005">
    <property type="protein sequence ID" value="PIO46195.1"/>
    <property type="molecule type" value="Genomic_DNA"/>
</dbReference>
<dbReference type="SUPFAM" id="SSF109709">
    <property type="entry name" value="KorB DNA-binding domain-like"/>
    <property type="match status" value="1"/>
</dbReference>
<dbReference type="InterPro" id="IPR036086">
    <property type="entry name" value="ParB/Sulfiredoxin_sf"/>
</dbReference>
<accession>A0A2N9W377</accession>
<dbReference type="Pfam" id="PF07506">
    <property type="entry name" value="RepB"/>
    <property type="match status" value="1"/>
</dbReference>
<dbReference type="Gene3D" id="1.10.10.2830">
    <property type="match status" value="1"/>
</dbReference>
<dbReference type="InterPro" id="IPR003115">
    <property type="entry name" value="ParB_N"/>
</dbReference>
<dbReference type="SUPFAM" id="SSF110849">
    <property type="entry name" value="ParB/Sulfiredoxin"/>
    <property type="match status" value="1"/>
</dbReference>
<dbReference type="Gene3D" id="3.90.1530.30">
    <property type="match status" value="1"/>
</dbReference>
<dbReference type="InterPro" id="IPR050336">
    <property type="entry name" value="Chromosome_partition/occlusion"/>
</dbReference>
<dbReference type="SMART" id="SM00470">
    <property type="entry name" value="ParB"/>
    <property type="match status" value="1"/>
</dbReference>
<dbReference type="RefSeq" id="WP_100002041.1">
    <property type="nucleotide sequence ID" value="NZ_CP017941.1"/>
</dbReference>
<keyword evidence="4" id="KW-1185">Reference proteome</keyword>
<comment type="similarity">
    <text evidence="1">Belongs to the ParB family.</text>
</comment>
<dbReference type="OrthoDB" id="7908920at2"/>
<comment type="caution">
    <text evidence="3">The sequence shown here is derived from an EMBL/GenBank/DDBJ whole genome shotgun (WGS) entry which is preliminary data.</text>
</comment>
<dbReference type="CDD" id="cd16405">
    <property type="entry name" value="RepB_like_N"/>
    <property type="match status" value="1"/>
</dbReference>
<dbReference type="NCBIfam" id="TIGR00180">
    <property type="entry name" value="parB_part"/>
    <property type="match status" value="1"/>
</dbReference>
<dbReference type="GO" id="GO:0003677">
    <property type="term" value="F:DNA binding"/>
    <property type="evidence" value="ECO:0007669"/>
    <property type="project" value="InterPro"/>
</dbReference>
<dbReference type="InterPro" id="IPR011111">
    <property type="entry name" value="Plasmid_RepB"/>
</dbReference>
<dbReference type="PANTHER" id="PTHR33375">
    <property type="entry name" value="CHROMOSOME-PARTITIONING PROTEIN PARB-RELATED"/>
    <property type="match status" value="1"/>
</dbReference>